<proteinExistence type="predicted"/>
<gene>
    <name evidence="1" type="ORF">CLV55_10343</name>
</gene>
<evidence type="ECO:0000313" key="1">
    <source>
        <dbReference type="EMBL" id="RAR73724.1"/>
    </source>
</evidence>
<sequence length="233" mass="27627">MSFYKINYGNDDENYQMFLYNNAAINLDFFCNQVNNILQDNIKSLLDSNSLNSIATFEWVESCKEKLYNIGYESLNQECFIIDYEVDEEDNIQLIKESLKKTSGIENNKNKTLCKVGIYSEFNPKVSVYSYFYVDSNKIKDFVKILNDFLKQHSELKTNKIETYIESLDYLMKQNDFELINTNNYTIYCDHKEKLSNSWTSILGKELMERINNYNFPQRNIENNLNLDLELPF</sequence>
<organism evidence="1 2">
    <name type="scientific">Flavobacterium aciduliphilum</name>
    <dbReference type="NCBI Taxonomy" id="1101402"/>
    <lineage>
        <taxon>Bacteria</taxon>
        <taxon>Pseudomonadati</taxon>
        <taxon>Bacteroidota</taxon>
        <taxon>Flavobacteriia</taxon>
        <taxon>Flavobacteriales</taxon>
        <taxon>Flavobacteriaceae</taxon>
        <taxon>Flavobacterium</taxon>
    </lineage>
</organism>
<protein>
    <submittedName>
        <fullName evidence="1">Uncharacterized protein</fullName>
    </submittedName>
</protein>
<keyword evidence="2" id="KW-1185">Reference proteome</keyword>
<name>A0A328YK89_9FLAO</name>
<evidence type="ECO:0000313" key="2">
    <source>
        <dbReference type="Proteomes" id="UP000248840"/>
    </source>
</evidence>
<dbReference type="AlphaFoldDB" id="A0A328YK89"/>
<dbReference type="EMBL" id="QLSZ01000003">
    <property type="protein sequence ID" value="RAR73724.1"/>
    <property type="molecule type" value="Genomic_DNA"/>
</dbReference>
<comment type="caution">
    <text evidence="1">The sequence shown here is derived from an EMBL/GenBank/DDBJ whole genome shotgun (WGS) entry which is preliminary data.</text>
</comment>
<dbReference type="RefSeq" id="WP_112112528.1">
    <property type="nucleotide sequence ID" value="NZ_QLSZ01000003.1"/>
</dbReference>
<reference evidence="1 2" key="1">
    <citation type="submission" date="2018-06" db="EMBL/GenBank/DDBJ databases">
        <title>Genomic Encyclopedia of Archaeal and Bacterial Type Strains, Phase II (KMG-II): from individual species to whole genera.</title>
        <authorList>
            <person name="Goeker M."/>
        </authorList>
    </citation>
    <scope>NUCLEOTIDE SEQUENCE [LARGE SCALE GENOMIC DNA]</scope>
    <source>
        <strain evidence="1 2">DSM 25663</strain>
    </source>
</reference>
<dbReference type="Proteomes" id="UP000248840">
    <property type="component" value="Unassembled WGS sequence"/>
</dbReference>
<accession>A0A328YK89</accession>